<proteinExistence type="predicted"/>
<dbReference type="SMART" id="SM00091">
    <property type="entry name" value="PAS"/>
    <property type="match status" value="1"/>
</dbReference>
<dbReference type="Pfam" id="PF00072">
    <property type="entry name" value="Response_reg"/>
    <property type="match status" value="1"/>
</dbReference>
<feature type="domain" description="PAC" evidence="7">
    <location>
        <begin position="108"/>
        <end position="162"/>
    </location>
</feature>
<dbReference type="NCBIfam" id="NF010076">
    <property type="entry name" value="PRK13557.1"/>
    <property type="match status" value="1"/>
</dbReference>
<dbReference type="PANTHER" id="PTHR43065:SF42">
    <property type="entry name" value="TWO-COMPONENT SENSOR PPRA"/>
    <property type="match status" value="1"/>
</dbReference>
<reference evidence="8 9" key="1">
    <citation type="submission" date="2019-04" db="EMBL/GenBank/DDBJ databases">
        <title>Draft genome sequence of Pseudomonas sp. M7D1 isolated from rhizosphere of plant the flowery desert.</title>
        <authorList>
            <person name="Poblete-Morales M."/>
            <person name="Plaza N."/>
            <person name="Corsini G."/>
            <person name="Silva E."/>
        </authorList>
    </citation>
    <scope>NUCLEOTIDE SEQUENCE [LARGE SCALE GENOMIC DNA]</scope>
    <source>
        <strain evidence="8 9">M7D1</strain>
    </source>
</reference>
<dbReference type="Gene3D" id="3.30.450.20">
    <property type="entry name" value="PAS domain"/>
    <property type="match status" value="1"/>
</dbReference>
<dbReference type="PANTHER" id="PTHR43065">
    <property type="entry name" value="SENSOR HISTIDINE KINASE"/>
    <property type="match status" value="1"/>
</dbReference>
<dbReference type="InterPro" id="IPR005467">
    <property type="entry name" value="His_kinase_dom"/>
</dbReference>
<dbReference type="SUPFAM" id="SSF52172">
    <property type="entry name" value="CheY-like"/>
    <property type="match status" value="1"/>
</dbReference>
<dbReference type="Pfam" id="PF02518">
    <property type="entry name" value="HATPase_c"/>
    <property type="match status" value="1"/>
</dbReference>
<feature type="domain" description="Response regulatory" evidence="5">
    <location>
        <begin position="422"/>
        <end position="537"/>
    </location>
</feature>
<feature type="domain" description="PAS" evidence="6">
    <location>
        <begin position="34"/>
        <end position="107"/>
    </location>
</feature>
<dbReference type="InterPro" id="IPR001610">
    <property type="entry name" value="PAC"/>
</dbReference>
<dbReference type="SMART" id="SM00086">
    <property type="entry name" value="PAC"/>
    <property type="match status" value="1"/>
</dbReference>
<evidence type="ECO:0000259" key="5">
    <source>
        <dbReference type="PROSITE" id="PS50110"/>
    </source>
</evidence>
<dbReference type="InterPro" id="IPR004358">
    <property type="entry name" value="Sig_transdc_His_kin-like_C"/>
</dbReference>
<feature type="modified residue" description="4-aspartylphosphate" evidence="3">
    <location>
        <position position="471"/>
    </location>
</feature>
<dbReference type="NCBIfam" id="TIGR00229">
    <property type="entry name" value="sensory_box"/>
    <property type="match status" value="1"/>
</dbReference>
<evidence type="ECO:0000259" key="6">
    <source>
        <dbReference type="PROSITE" id="PS50112"/>
    </source>
</evidence>
<sequence length="538" mass="59341">MVTAKRSHLAEVNLPRKSRPIVDRADAATLSQERKDVFFAAVQVSRMAMIVTDPAQPDDPIIFANNAFLELSGYELEEVLGRNCRFLQGEQTDRSVLQQVKQALKHQHETCVEVLNYRKDGSSFWNELFIAPLFNERGQLVYFFASQMDVSRRRDAEDGLRYSENMEALGQLTGGIAHDFNNLLQVMIGYIELIQHTAKRPSIDPQRIVVGAGHARAAAEKARLLTQHLLAFSRRQRLEGRVINLNALLERSTLPTHESADLEPRFELAEDLWNCRLDPAQAEMALNHLLSNARDALQGQPQPGITVQTRNVVVPDATDPHQGGLAAGRYVCIAIADNGVGIAADDLDKVMEPFFTTKEEGNGAGLGLSMVYGFVKQSGGVVKIESTPGLGTTVRLFFPADDSQLSAPGSAETAENLKGTERILIVEDRAEVAELARFVLSEQGYRTTIAADASEALAMLQTSDFELVFTDLVMPGEMNGLALAREISQRYPAMQILLTTGYCADESTPNELADNEFELIAKPYAPVDLLRKLRSMLG</sequence>
<name>A0AAQ2DI35_9PSED</name>
<dbReference type="SMART" id="SM00448">
    <property type="entry name" value="REC"/>
    <property type="match status" value="1"/>
</dbReference>
<feature type="domain" description="Histidine kinase" evidence="4">
    <location>
        <begin position="175"/>
        <end position="402"/>
    </location>
</feature>
<evidence type="ECO:0000313" key="8">
    <source>
        <dbReference type="EMBL" id="THF36859.1"/>
    </source>
</evidence>
<dbReference type="PROSITE" id="PS50113">
    <property type="entry name" value="PAC"/>
    <property type="match status" value="1"/>
</dbReference>
<evidence type="ECO:0000256" key="2">
    <source>
        <dbReference type="ARBA" id="ARBA00012438"/>
    </source>
</evidence>
<comment type="caution">
    <text evidence="8">The sequence shown here is derived from an EMBL/GenBank/DDBJ whole genome shotgun (WGS) entry which is preliminary data.</text>
</comment>
<accession>A0AAQ2DI35</accession>
<dbReference type="EC" id="2.7.13.3" evidence="2"/>
<dbReference type="InterPro" id="IPR036890">
    <property type="entry name" value="HATPase_C_sf"/>
</dbReference>
<dbReference type="InterPro" id="IPR000014">
    <property type="entry name" value="PAS"/>
</dbReference>
<dbReference type="PROSITE" id="PS50110">
    <property type="entry name" value="RESPONSE_REGULATORY"/>
    <property type="match status" value="1"/>
</dbReference>
<evidence type="ECO:0000256" key="3">
    <source>
        <dbReference type="PROSITE-ProRule" id="PRU00169"/>
    </source>
</evidence>
<protein>
    <recommendedName>
        <fullName evidence="2">histidine kinase</fullName>
        <ecNumber evidence="2">2.7.13.3</ecNumber>
    </recommendedName>
</protein>
<evidence type="ECO:0000259" key="7">
    <source>
        <dbReference type="PROSITE" id="PS50113"/>
    </source>
</evidence>
<dbReference type="PRINTS" id="PR00344">
    <property type="entry name" value="BCTRLSENSOR"/>
</dbReference>
<dbReference type="SUPFAM" id="SSF55785">
    <property type="entry name" value="PYP-like sensor domain (PAS domain)"/>
    <property type="match status" value="1"/>
</dbReference>
<dbReference type="EMBL" id="SSBS01000001">
    <property type="protein sequence ID" value="THF36859.1"/>
    <property type="molecule type" value="Genomic_DNA"/>
</dbReference>
<organism evidence="8 9">
    <name type="scientific">Pseudomonas atacamensis</name>
    <dbReference type="NCBI Taxonomy" id="2565368"/>
    <lineage>
        <taxon>Bacteria</taxon>
        <taxon>Pseudomonadati</taxon>
        <taxon>Pseudomonadota</taxon>
        <taxon>Gammaproteobacteria</taxon>
        <taxon>Pseudomonadales</taxon>
        <taxon>Pseudomonadaceae</taxon>
        <taxon>Pseudomonas</taxon>
    </lineage>
</organism>
<dbReference type="CDD" id="cd00130">
    <property type="entry name" value="PAS"/>
    <property type="match status" value="1"/>
</dbReference>
<dbReference type="SUPFAM" id="SSF47384">
    <property type="entry name" value="Homodimeric domain of signal transducing histidine kinase"/>
    <property type="match status" value="1"/>
</dbReference>
<dbReference type="PROSITE" id="PS50109">
    <property type="entry name" value="HIS_KIN"/>
    <property type="match status" value="1"/>
</dbReference>
<dbReference type="AlphaFoldDB" id="A0AAQ2DI35"/>
<dbReference type="InterPro" id="IPR001789">
    <property type="entry name" value="Sig_transdc_resp-reg_receiver"/>
</dbReference>
<dbReference type="InterPro" id="IPR011006">
    <property type="entry name" value="CheY-like_superfamily"/>
</dbReference>
<dbReference type="InterPro" id="IPR000700">
    <property type="entry name" value="PAS-assoc_C"/>
</dbReference>
<dbReference type="InterPro" id="IPR003594">
    <property type="entry name" value="HATPase_dom"/>
</dbReference>
<keyword evidence="3" id="KW-0597">Phosphoprotein</keyword>
<dbReference type="Gene3D" id="3.40.50.2300">
    <property type="match status" value="1"/>
</dbReference>
<dbReference type="InterPro" id="IPR036097">
    <property type="entry name" value="HisK_dim/P_sf"/>
</dbReference>
<dbReference type="InterPro" id="IPR035965">
    <property type="entry name" value="PAS-like_dom_sf"/>
</dbReference>
<dbReference type="SMART" id="SM00387">
    <property type="entry name" value="HATPase_c"/>
    <property type="match status" value="1"/>
</dbReference>
<comment type="catalytic activity">
    <reaction evidence="1">
        <text>ATP + protein L-histidine = ADP + protein N-phospho-L-histidine.</text>
        <dbReference type="EC" id="2.7.13.3"/>
    </reaction>
</comment>
<dbReference type="Gene3D" id="3.30.565.10">
    <property type="entry name" value="Histidine kinase-like ATPase, C-terminal domain"/>
    <property type="match status" value="1"/>
</dbReference>
<evidence type="ECO:0000313" key="9">
    <source>
        <dbReference type="Proteomes" id="UP000310574"/>
    </source>
</evidence>
<dbReference type="SUPFAM" id="SSF55874">
    <property type="entry name" value="ATPase domain of HSP90 chaperone/DNA topoisomerase II/histidine kinase"/>
    <property type="match status" value="1"/>
</dbReference>
<gene>
    <name evidence="8" type="ORF">E5170_03500</name>
</gene>
<dbReference type="Gene3D" id="1.10.287.130">
    <property type="match status" value="1"/>
</dbReference>
<dbReference type="Pfam" id="PF13426">
    <property type="entry name" value="PAS_9"/>
    <property type="match status" value="1"/>
</dbReference>
<dbReference type="GO" id="GO:0000155">
    <property type="term" value="F:phosphorelay sensor kinase activity"/>
    <property type="evidence" value="ECO:0007669"/>
    <property type="project" value="InterPro"/>
</dbReference>
<evidence type="ECO:0000259" key="4">
    <source>
        <dbReference type="PROSITE" id="PS50109"/>
    </source>
</evidence>
<dbReference type="PROSITE" id="PS50112">
    <property type="entry name" value="PAS"/>
    <property type="match status" value="1"/>
</dbReference>
<evidence type="ECO:0000256" key="1">
    <source>
        <dbReference type="ARBA" id="ARBA00000085"/>
    </source>
</evidence>
<dbReference type="Proteomes" id="UP000310574">
    <property type="component" value="Unassembled WGS sequence"/>
</dbReference>